<dbReference type="Gene3D" id="3.40.1740.10">
    <property type="entry name" value="VC0467-like"/>
    <property type="match status" value="1"/>
</dbReference>
<sequence>MDLWAVHLKNTNPGNPPASASLLLKRNSIPERPNSCKVSNFGVLPIGVSRTCLPSSSIRSFTVTSMAKNNNHDSSSSPSSGNGDQSIPDRDSSRRNNSSESNKSNGDASQKFLDVNTNWREFRAMLYTNYQVMFFFYVPDASPILRDLARIQLCVGYFNSSVEKTDSVAQGGTPHVSKPLGPKWAHPLSVPETGCVLLATEKLDGVRTFERTVVLLLRSGTRHPQEGPFGVVINRPLHKKIKHMKPNNNELATTFADCSLHFGGPLEASMFLLKVGKKSKIGGFEEVVPGLCFGARNSLDEAAELVKRGTLKSEDFKFFVGYAGWQLDQLREEIESDYWHVAACSPHLIFGDSSDSWSESLWKEILQEMGGHYSELSRKPKEDI</sequence>
<proteinExistence type="predicted"/>
<name>A0A7J9JT96_9ROSI</name>
<feature type="compositionally biased region" description="Low complexity" evidence="1">
    <location>
        <begin position="72"/>
        <end position="86"/>
    </location>
</feature>
<feature type="region of interest" description="Disordered" evidence="1">
    <location>
        <begin position="67"/>
        <end position="109"/>
    </location>
</feature>
<dbReference type="PANTHER" id="PTHR31984:SF11">
    <property type="entry name" value="TRANSPORTER, PUTATIVE (DUF179)-RELATED"/>
    <property type="match status" value="1"/>
</dbReference>
<evidence type="ECO:0000313" key="2">
    <source>
        <dbReference type="EMBL" id="MBA0837349.1"/>
    </source>
</evidence>
<dbReference type="SUPFAM" id="SSF143456">
    <property type="entry name" value="VC0467-like"/>
    <property type="match status" value="1"/>
</dbReference>
<gene>
    <name evidence="2" type="ORF">Goarm_009515</name>
</gene>
<evidence type="ECO:0000256" key="1">
    <source>
        <dbReference type="SAM" id="MobiDB-lite"/>
    </source>
</evidence>
<dbReference type="EMBL" id="JABFAE010000009">
    <property type="protein sequence ID" value="MBA0837349.1"/>
    <property type="molecule type" value="Genomic_DNA"/>
</dbReference>
<dbReference type="InterPro" id="IPR003774">
    <property type="entry name" value="AlgH-like"/>
</dbReference>
<evidence type="ECO:0000313" key="3">
    <source>
        <dbReference type="Proteomes" id="UP000593575"/>
    </source>
</evidence>
<reference evidence="2 3" key="1">
    <citation type="journal article" date="2019" name="Genome Biol. Evol.">
        <title>Insights into the evolution of the New World diploid cottons (Gossypium, subgenus Houzingenia) based on genome sequencing.</title>
        <authorList>
            <person name="Grover C.E."/>
            <person name="Arick M.A. 2nd"/>
            <person name="Thrash A."/>
            <person name="Conover J.L."/>
            <person name="Sanders W.S."/>
            <person name="Peterson D.G."/>
            <person name="Frelichowski J.E."/>
            <person name="Scheffler J.A."/>
            <person name="Scheffler B.E."/>
            <person name="Wendel J.F."/>
        </authorList>
    </citation>
    <scope>NUCLEOTIDE SEQUENCE [LARGE SCALE GENOMIC DNA]</scope>
    <source>
        <strain evidence="2">6</strain>
        <tissue evidence="2">Leaf</tissue>
    </source>
</reference>
<dbReference type="AlphaFoldDB" id="A0A7J9JT96"/>
<organism evidence="2 3">
    <name type="scientific">Gossypium armourianum</name>
    <dbReference type="NCBI Taxonomy" id="34283"/>
    <lineage>
        <taxon>Eukaryota</taxon>
        <taxon>Viridiplantae</taxon>
        <taxon>Streptophyta</taxon>
        <taxon>Embryophyta</taxon>
        <taxon>Tracheophyta</taxon>
        <taxon>Spermatophyta</taxon>
        <taxon>Magnoliopsida</taxon>
        <taxon>eudicotyledons</taxon>
        <taxon>Gunneridae</taxon>
        <taxon>Pentapetalae</taxon>
        <taxon>rosids</taxon>
        <taxon>malvids</taxon>
        <taxon>Malvales</taxon>
        <taxon>Malvaceae</taxon>
        <taxon>Malvoideae</taxon>
        <taxon>Gossypium</taxon>
    </lineage>
</organism>
<dbReference type="PANTHER" id="PTHR31984">
    <property type="entry name" value="TRANSPORTER, PUTATIVE (DUF179)-RELATED"/>
    <property type="match status" value="1"/>
</dbReference>
<keyword evidence="3" id="KW-1185">Reference proteome</keyword>
<dbReference type="Pfam" id="PF02622">
    <property type="entry name" value="DUF179"/>
    <property type="match status" value="1"/>
</dbReference>
<comment type="caution">
    <text evidence="2">The sequence shown here is derived from an EMBL/GenBank/DDBJ whole genome shotgun (WGS) entry which is preliminary data.</text>
</comment>
<feature type="compositionally biased region" description="Low complexity" evidence="1">
    <location>
        <begin position="95"/>
        <end position="107"/>
    </location>
</feature>
<accession>A0A7J9JT96</accession>
<protein>
    <submittedName>
        <fullName evidence="2">Uncharacterized protein</fullName>
    </submittedName>
</protein>
<dbReference type="Proteomes" id="UP000593575">
    <property type="component" value="Unassembled WGS sequence"/>
</dbReference>